<dbReference type="EMBL" id="JARJCM010000138">
    <property type="protein sequence ID" value="KAJ7026408.1"/>
    <property type="molecule type" value="Genomic_DNA"/>
</dbReference>
<keyword evidence="2" id="KW-1185">Reference proteome</keyword>
<proteinExistence type="predicted"/>
<evidence type="ECO:0000313" key="2">
    <source>
        <dbReference type="Proteomes" id="UP001218188"/>
    </source>
</evidence>
<organism evidence="1 2">
    <name type="scientific">Mycena alexandri</name>
    <dbReference type="NCBI Taxonomy" id="1745969"/>
    <lineage>
        <taxon>Eukaryota</taxon>
        <taxon>Fungi</taxon>
        <taxon>Dikarya</taxon>
        <taxon>Basidiomycota</taxon>
        <taxon>Agaricomycotina</taxon>
        <taxon>Agaricomycetes</taxon>
        <taxon>Agaricomycetidae</taxon>
        <taxon>Agaricales</taxon>
        <taxon>Marasmiineae</taxon>
        <taxon>Mycenaceae</taxon>
        <taxon>Mycena</taxon>
    </lineage>
</organism>
<reference evidence="1" key="1">
    <citation type="submission" date="2023-03" db="EMBL/GenBank/DDBJ databases">
        <title>Massive genome expansion in bonnet fungi (Mycena s.s.) driven by repeated elements and novel gene families across ecological guilds.</title>
        <authorList>
            <consortium name="Lawrence Berkeley National Laboratory"/>
            <person name="Harder C.B."/>
            <person name="Miyauchi S."/>
            <person name="Viragh M."/>
            <person name="Kuo A."/>
            <person name="Thoen E."/>
            <person name="Andreopoulos B."/>
            <person name="Lu D."/>
            <person name="Skrede I."/>
            <person name="Drula E."/>
            <person name="Henrissat B."/>
            <person name="Morin E."/>
            <person name="Kohler A."/>
            <person name="Barry K."/>
            <person name="LaButti K."/>
            <person name="Morin E."/>
            <person name="Salamov A."/>
            <person name="Lipzen A."/>
            <person name="Mereny Z."/>
            <person name="Hegedus B."/>
            <person name="Baldrian P."/>
            <person name="Stursova M."/>
            <person name="Weitz H."/>
            <person name="Taylor A."/>
            <person name="Grigoriev I.V."/>
            <person name="Nagy L.G."/>
            <person name="Martin F."/>
            <person name="Kauserud H."/>
        </authorList>
    </citation>
    <scope>NUCLEOTIDE SEQUENCE</scope>
    <source>
        <strain evidence="1">CBHHK200</strain>
    </source>
</reference>
<dbReference type="AlphaFoldDB" id="A0AAD6WTC2"/>
<evidence type="ECO:0000313" key="1">
    <source>
        <dbReference type="EMBL" id="KAJ7026408.1"/>
    </source>
</evidence>
<sequence>MEISTRAGLGAGYLSTQTRRLPCLRWRLFSASLFVSSHFLFLSFAHGSPHGSEGRPCHGYGMVTVLDAHNVLQSVSVGSSSGMLISALYRRYLPYTPLERRLALSIRIDVSSHHVLAPPISPSGFKPLRVRSCASFAYLFPHSSSPSRAAPPGRSNWDFCTRLHHCA</sequence>
<name>A0AAD6WTC2_9AGAR</name>
<comment type="caution">
    <text evidence="1">The sequence shown here is derived from an EMBL/GenBank/DDBJ whole genome shotgun (WGS) entry which is preliminary data.</text>
</comment>
<protein>
    <submittedName>
        <fullName evidence="1">Uncharacterized protein</fullName>
    </submittedName>
</protein>
<dbReference type="Proteomes" id="UP001218188">
    <property type="component" value="Unassembled WGS sequence"/>
</dbReference>
<gene>
    <name evidence="1" type="ORF">C8F04DRAFT_1125364</name>
</gene>
<accession>A0AAD6WTC2</accession>
<feature type="non-terminal residue" evidence="1">
    <location>
        <position position="167"/>
    </location>
</feature>